<dbReference type="Proteomes" id="UP000515307">
    <property type="component" value="Chromosome"/>
</dbReference>
<feature type="compositionally biased region" description="Polar residues" evidence="1">
    <location>
        <begin position="62"/>
        <end position="79"/>
    </location>
</feature>
<organism evidence="2 3">
    <name type="scientific">Streptomyces finlayi</name>
    <dbReference type="NCBI Taxonomy" id="67296"/>
    <lineage>
        <taxon>Bacteria</taxon>
        <taxon>Bacillati</taxon>
        <taxon>Actinomycetota</taxon>
        <taxon>Actinomycetes</taxon>
        <taxon>Kitasatosporales</taxon>
        <taxon>Streptomycetaceae</taxon>
        <taxon>Streptomyces</taxon>
    </lineage>
</organism>
<dbReference type="RefSeq" id="WP_185299622.1">
    <property type="nucleotide sequence ID" value="NZ_CP045702.1"/>
</dbReference>
<accession>A0A7G7BLB3</accession>
<reference evidence="3" key="1">
    <citation type="submission" date="2019-10" db="EMBL/GenBank/DDBJ databases">
        <title>Antimicrobial potential of Antarctic Bacteria.</title>
        <authorList>
            <person name="Benaud N."/>
            <person name="Edwards R.J."/>
            <person name="Ferrari B.C."/>
        </authorList>
    </citation>
    <scope>NUCLEOTIDE SEQUENCE [LARGE SCALE GENOMIC DNA]</scope>
    <source>
        <strain evidence="3">NBSH44</strain>
    </source>
</reference>
<dbReference type="AlphaFoldDB" id="A0A7G7BLB3"/>
<evidence type="ECO:0000256" key="1">
    <source>
        <dbReference type="SAM" id="MobiDB-lite"/>
    </source>
</evidence>
<sequence length="98" mass="10501">MDRISFTVLHATAADAVTTAAGILPPAGPADLVGVIGRAVLDALHPVGKRHRVKARTRKNPTSKYGPNAGQHPTTSQNYTIDTTVTFFEHGLSNRSRR</sequence>
<dbReference type="EMBL" id="CP045702">
    <property type="protein sequence ID" value="QNE76128.1"/>
    <property type="molecule type" value="Genomic_DNA"/>
</dbReference>
<dbReference type="KEGG" id="sfiy:F0344_17205"/>
<proteinExistence type="predicted"/>
<evidence type="ECO:0000313" key="3">
    <source>
        <dbReference type="Proteomes" id="UP000515307"/>
    </source>
</evidence>
<name>A0A7G7BLB3_9ACTN</name>
<keyword evidence="3" id="KW-1185">Reference proteome</keyword>
<feature type="compositionally biased region" description="Basic residues" evidence="1">
    <location>
        <begin position="49"/>
        <end position="61"/>
    </location>
</feature>
<feature type="region of interest" description="Disordered" evidence="1">
    <location>
        <begin position="49"/>
        <end position="79"/>
    </location>
</feature>
<protein>
    <submittedName>
        <fullName evidence="2">Uncharacterized protein</fullName>
    </submittedName>
</protein>
<gene>
    <name evidence="2" type="ORF">F0344_17205</name>
</gene>
<evidence type="ECO:0000313" key="2">
    <source>
        <dbReference type="EMBL" id="QNE76128.1"/>
    </source>
</evidence>